<organism evidence="3 4">
    <name type="scientific">Flavobacterium rakeshii</name>
    <dbReference type="NCBI Taxonomy" id="1038845"/>
    <lineage>
        <taxon>Bacteria</taxon>
        <taxon>Pseudomonadati</taxon>
        <taxon>Bacteroidota</taxon>
        <taxon>Flavobacteriia</taxon>
        <taxon>Flavobacteriales</taxon>
        <taxon>Flavobacteriaceae</taxon>
        <taxon>Flavobacterium</taxon>
    </lineage>
</organism>
<evidence type="ECO:0000256" key="1">
    <source>
        <dbReference type="ARBA" id="ARBA00006817"/>
    </source>
</evidence>
<dbReference type="Proteomes" id="UP000433945">
    <property type="component" value="Unassembled WGS sequence"/>
</dbReference>
<feature type="domain" description="Activator of Hsp90 ATPase homologue 1/2-like C-terminal" evidence="2">
    <location>
        <begin position="15"/>
        <end position="140"/>
    </location>
</feature>
<evidence type="ECO:0000313" key="3">
    <source>
        <dbReference type="EMBL" id="MUV03771.1"/>
    </source>
</evidence>
<keyword evidence="4" id="KW-1185">Reference proteome</keyword>
<comment type="caution">
    <text evidence="3">The sequence shown here is derived from an EMBL/GenBank/DDBJ whole genome shotgun (WGS) entry which is preliminary data.</text>
</comment>
<dbReference type="EMBL" id="WOWP01000025">
    <property type="protein sequence ID" value="MUV03771.1"/>
    <property type="molecule type" value="Genomic_DNA"/>
</dbReference>
<dbReference type="OrthoDB" id="2355173at2"/>
<gene>
    <name evidence="3" type="ORF">GN157_08625</name>
</gene>
<dbReference type="InterPro" id="IPR013538">
    <property type="entry name" value="ASHA1/2-like_C"/>
</dbReference>
<comment type="similarity">
    <text evidence="1">Belongs to the AHA1 family.</text>
</comment>
<dbReference type="SUPFAM" id="SSF55961">
    <property type="entry name" value="Bet v1-like"/>
    <property type="match status" value="1"/>
</dbReference>
<evidence type="ECO:0000313" key="4">
    <source>
        <dbReference type="Proteomes" id="UP000433945"/>
    </source>
</evidence>
<dbReference type="CDD" id="cd07814">
    <property type="entry name" value="SRPBCC_CalC_Aha1-like"/>
    <property type="match status" value="1"/>
</dbReference>
<dbReference type="InterPro" id="IPR023393">
    <property type="entry name" value="START-like_dom_sf"/>
</dbReference>
<name>A0A6N8HBC8_9FLAO</name>
<protein>
    <submittedName>
        <fullName evidence="3">SRPBCC domain-containing protein</fullName>
    </submittedName>
</protein>
<dbReference type="Pfam" id="PF08327">
    <property type="entry name" value="AHSA1"/>
    <property type="match status" value="1"/>
</dbReference>
<dbReference type="Gene3D" id="3.30.530.20">
    <property type="match status" value="1"/>
</dbReference>
<accession>A0A6N8HBC8</accession>
<dbReference type="RefSeq" id="WP_157482982.1">
    <property type="nucleotide sequence ID" value="NZ_JAZDQD010000017.1"/>
</dbReference>
<evidence type="ECO:0000259" key="2">
    <source>
        <dbReference type="Pfam" id="PF08327"/>
    </source>
</evidence>
<proteinExistence type="inferred from homology"/>
<reference evidence="3 4" key="1">
    <citation type="submission" date="2019-12" db="EMBL/GenBank/DDBJ databases">
        <authorList>
            <person name="Sun J.-Q."/>
        </authorList>
    </citation>
    <scope>NUCLEOTIDE SEQUENCE [LARGE SCALE GENOMIC DNA]</scope>
    <source>
        <strain evidence="3 4">JCM 17928</strain>
    </source>
</reference>
<dbReference type="AlphaFoldDB" id="A0A6N8HBC8"/>
<sequence length="141" mass="16592">MQTDFKITHQTVVNAHVSDVWKALTDPKMVRQYFFGSNLETTWKVGKPIRFYGEYKGTRYEDKGIVLEYNENENLSYSYHSSWTALPDEPHHYLEVSYKVKKIPGGTELTISQTNYDEEKALHSLQNWEVVTNRLKELIEQ</sequence>